<dbReference type="GO" id="GO:0005737">
    <property type="term" value="C:cytoplasm"/>
    <property type="evidence" value="ECO:0007669"/>
    <property type="project" value="UniProtKB-SubCell"/>
</dbReference>
<dbReference type="PANTHER" id="PTHR30314">
    <property type="entry name" value="CELL DIVISION PROTEIN FTSZ-RELATED"/>
    <property type="match status" value="1"/>
</dbReference>
<feature type="binding site" evidence="8">
    <location>
        <position position="131"/>
    </location>
    <ligand>
        <name>GTP</name>
        <dbReference type="ChEBI" id="CHEBI:37565"/>
    </ligand>
</feature>
<dbReference type="AlphaFoldDB" id="A0A520KT99"/>
<evidence type="ECO:0000256" key="5">
    <source>
        <dbReference type="ARBA" id="ARBA00023134"/>
    </source>
</evidence>
<sequence length="345" mass="37114">MKKPRIVVVGCGGAGNNTINRLYSMGIKGADAIAVNTDGIHLNAIKSDRKILIGKKLTKGLGAGGFVEIGEKAAELSRDDFEKIFTDVDLVFLTAGMGGGTGTGASPVIADVAKRMGAIVVAMVSAPFMVERARRNVAKNGIENLRQSADTVIVLDNNKLLDYVPNLPLDQSFAVMDCLIADTIKGLTETITQPSLINLDFADVKTIMNCGGLAVMLVNEIERQRRSVGSTKQIVGHPLLDVDYTGAKGCLLHLTGGKDMTLREAEEIADLVTYSIDDNANIIWGAKVMDDFDGKIRVLAIMTGISSDQVVPDKKSSDEIRDLDLDSSYKNQNRSRRADGSIEWL</sequence>
<feature type="domain" description="Tubulin/FtsZ GTPase" evidence="11">
    <location>
        <begin position="5"/>
        <end position="195"/>
    </location>
</feature>
<dbReference type="CDD" id="cd02201">
    <property type="entry name" value="FtsZ_type1"/>
    <property type="match status" value="1"/>
</dbReference>
<dbReference type="InterPro" id="IPR045061">
    <property type="entry name" value="FtsZ/CetZ"/>
</dbReference>
<accession>A0A520KT99</accession>
<dbReference type="GO" id="GO:0032153">
    <property type="term" value="C:cell division site"/>
    <property type="evidence" value="ECO:0007669"/>
    <property type="project" value="UniProtKB-UniRule"/>
</dbReference>
<keyword evidence="3 8" id="KW-0132">Cell division</keyword>
<dbReference type="Pfam" id="PF12327">
    <property type="entry name" value="FtsZ_C"/>
    <property type="match status" value="1"/>
</dbReference>
<evidence type="ECO:0000256" key="2">
    <source>
        <dbReference type="ARBA" id="ARBA00022490"/>
    </source>
</evidence>
<evidence type="ECO:0000256" key="7">
    <source>
        <dbReference type="ARBA" id="ARBA00023306"/>
    </source>
</evidence>
<feature type="binding site" evidence="8">
    <location>
        <begin position="13"/>
        <end position="17"/>
    </location>
    <ligand>
        <name>GTP</name>
        <dbReference type="ChEBI" id="CHEBI:37565"/>
    </ligand>
</feature>
<dbReference type="PANTHER" id="PTHR30314:SF9">
    <property type="entry name" value="CELL DIVISION PROTEIN FTSZ 2"/>
    <property type="match status" value="1"/>
</dbReference>
<reference evidence="13 14" key="1">
    <citation type="journal article" date="2019" name="Nat. Microbiol.">
        <title>Wide diversity of methane and short-chain alkane metabolisms in uncultured archaea.</title>
        <authorList>
            <person name="Borrel G."/>
            <person name="Adam P.S."/>
            <person name="McKay L.J."/>
            <person name="Chen L.X."/>
            <person name="Sierra-Garcia I.N."/>
            <person name="Sieber C.M."/>
            <person name="Letourneur Q."/>
            <person name="Ghozlane A."/>
            <person name="Andersen G.L."/>
            <person name="Li W.J."/>
            <person name="Hallam S.J."/>
            <person name="Muyzer G."/>
            <person name="de Oliveira V.M."/>
            <person name="Inskeep W.P."/>
            <person name="Banfield J.F."/>
            <person name="Gribaldo S."/>
        </authorList>
    </citation>
    <scope>NUCLEOTIDE SEQUENCE [LARGE SCALE GENOMIC DNA]</scope>
    <source>
        <strain evidence="13">NM1a</strain>
    </source>
</reference>
<comment type="subunit">
    <text evidence="8">Homodimer. Polymerizes to form a dynamic ring structure in a strictly GTP-dependent manner. Interacts directly with several other division proteins.</text>
</comment>
<comment type="subcellular location">
    <subcellularLocation>
        <location evidence="8">Cytoplasm</location>
    </subcellularLocation>
    <text evidence="8">Assembles at midcell at the inner surface of the cytoplasmic membrane.</text>
</comment>
<evidence type="ECO:0000256" key="6">
    <source>
        <dbReference type="ARBA" id="ARBA00023210"/>
    </source>
</evidence>
<dbReference type="Pfam" id="PF00091">
    <property type="entry name" value="Tubulin"/>
    <property type="match status" value="1"/>
</dbReference>
<keyword evidence="2 8" id="KW-0963">Cytoplasm</keyword>
<name>A0A520KT99_METT2</name>
<evidence type="ECO:0000256" key="3">
    <source>
        <dbReference type="ARBA" id="ARBA00022618"/>
    </source>
</evidence>
<dbReference type="HAMAP" id="MF_00909">
    <property type="entry name" value="FtsZ"/>
    <property type="match status" value="1"/>
</dbReference>
<organism evidence="13 14">
    <name type="scientific">Methanoliparum thermophilum</name>
    <dbReference type="NCBI Taxonomy" id="2491083"/>
    <lineage>
        <taxon>Archaea</taxon>
        <taxon>Methanobacteriati</taxon>
        <taxon>Methanobacteriota</taxon>
        <taxon>Candidatus Methanoliparia</taxon>
        <taxon>Candidatus Methanoliparales</taxon>
        <taxon>Candidatus Methanoliparaceae</taxon>
        <taxon>Candidatus Methanoliparum</taxon>
    </lineage>
</organism>
<evidence type="ECO:0000256" key="1">
    <source>
        <dbReference type="ARBA" id="ARBA00009690"/>
    </source>
</evidence>
<evidence type="ECO:0000256" key="9">
    <source>
        <dbReference type="NCBIfam" id="TIGR00065"/>
    </source>
</evidence>
<dbReference type="GO" id="GO:0043093">
    <property type="term" value="P:FtsZ-dependent cytokinesis"/>
    <property type="evidence" value="ECO:0007669"/>
    <property type="project" value="UniProtKB-UniRule"/>
</dbReference>
<dbReference type="SMART" id="SM00864">
    <property type="entry name" value="Tubulin"/>
    <property type="match status" value="1"/>
</dbReference>
<proteinExistence type="inferred from homology"/>
<dbReference type="SUPFAM" id="SSF55307">
    <property type="entry name" value="Tubulin C-terminal domain-like"/>
    <property type="match status" value="1"/>
</dbReference>
<comment type="caution">
    <text evidence="13">The sequence shown here is derived from an EMBL/GenBank/DDBJ whole genome shotgun (WGS) entry which is preliminary data.</text>
</comment>
<gene>
    <name evidence="8 13" type="primary">ftsZ</name>
    <name evidence="13" type="ORF">EF806_04090</name>
</gene>
<comment type="similarity">
    <text evidence="1 8 10">Belongs to the FtsZ family.</text>
</comment>
<evidence type="ECO:0000259" key="11">
    <source>
        <dbReference type="SMART" id="SM00864"/>
    </source>
</evidence>
<keyword evidence="6 8" id="KW-0717">Septation</keyword>
<dbReference type="GO" id="GO:0005525">
    <property type="term" value="F:GTP binding"/>
    <property type="evidence" value="ECO:0007669"/>
    <property type="project" value="UniProtKB-UniRule"/>
</dbReference>
<feature type="binding site" evidence="8">
    <location>
        <begin position="100"/>
        <end position="102"/>
    </location>
    <ligand>
        <name>GTP</name>
        <dbReference type="ChEBI" id="CHEBI:37565"/>
    </ligand>
</feature>
<dbReference type="SUPFAM" id="SSF52490">
    <property type="entry name" value="Tubulin nucleotide-binding domain-like"/>
    <property type="match status" value="1"/>
</dbReference>
<dbReference type="Gene3D" id="3.40.50.1440">
    <property type="entry name" value="Tubulin/FtsZ, GTPase domain"/>
    <property type="match status" value="1"/>
</dbReference>
<dbReference type="InterPro" id="IPR036525">
    <property type="entry name" value="Tubulin/FtsZ_GTPase_sf"/>
</dbReference>
<keyword evidence="7 8" id="KW-0131">Cell cycle</keyword>
<feature type="binding site" evidence="8">
    <location>
        <position position="177"/>
    </location>
    <ligand>
        <name>GTP</name>
        <dbReference type="ChEBI" id="CHEBI:37565"/>
    </ligand>
</feature>
<dbReference type="InterPro" id="IPR008280">
    <property type="entry name" value="Tub_FtsZ_C"/>
</dbReference>
<dbReference type="InterPro" id="IPR020805">
    <property type="entry name" value="Cell_div_FtsZ_CS"/>
</dbReference>
<keyword evidence="5 8" id="KW-0342">GTP-binding</keyword>
<dbReference type="NCBIfam" id="TIGR00065">
    <property type="entry name" value="ftsZ"/>
    <property type="match status" value="1"/>
</dbReference>
<keyword evidence="4 8" id="KW-0547">Nucleotide-binding</keyword>
<dbReference type="InterPro" id="IPR003008">
    <property type="entry name" value="Tubulin_FtsZ_GTPase"/>
</dbReference>
<feature type="domain" description="Tubulin/FtsZ 2-layer sandwich" evidence="12">
    <location>
        <begin position="197"/>
        <end position="314"/>
    </location>
</feature>
<evidence type="ECO:0000256" key="4">
    <source>
        <dbReference type="ARBA" id="ARBA00022741"/>
    </source>
</evidence>
<dbReference type="Proteomes" id="UP000317158">
    <property type="component" value="Unassembled WGS sequence"/>
</dbReference>
<protein>
    <recommendedName>
        <fullName evidence="8 9">Cell division protein FtsZ</fullName>
    </recommendedName>
</protein>
<dbReference type="InterPro" id="IPR000158">
    <property type="entry name" value="Cell_div_FtsZ"/>
</dbReference>
<dbReference type="GO" id="GO:0051258">
    <property type="term" value="P:protein polymerization"/>
    <property type="evidence" value="ECO:0007669"/>
    <property type="project" value="UniProtKB-UniRule"/>
</dbReference>
<dbReference type="GO" id="GO:0003924">
    <property type="term" value="F:GTPase activity"/>
    <property type="evidence" value="ECO:0007669"/>
    <property type="project" value="UniProtKB-UniRule"/>
</dbReference>
<dbReference type="PRINTS" id="PR00423">
    <property type="entry name" value="CELLDVISFTSZ"/>
</dbReference>
<evidence type="ECO:0000256" key="8">
    <source>
        <dbReference type="HAMAP-Rule" id="MF_00909"/>
    </source>
</evidence>
<evidence type="ECO:0000259" key="12">
    <source>
        <dbReference type="SMART" id="SM00865"/>
    </source>
</evidence>
<comment type="function">
    <text evidence="8">Essential cell division protein that forms a contractile ring structure (Z ring) at the future cell division site. The regulation of the ring assembly controls the timing and the location of cell division. One of the functions of the FtsZ ring is to recruit other cell division proteins to the septum to produce a new cell wall between the dividing cells. Binds GTP and shows GTPase activity.</text>
</comment>
<dbReference type="InterPro" id="IPR018316">
    <property type="entry name" value="Tubulin/FtsZ_2-layer-sand-dom"/>
</dbReference>
<evidence type="ECO:0000256" key="10">
    <source>
        <dbReference type="RuleBase" id="RU003360"/>
    </source>
</evidence>
<evidence type="ECO:0000313" key="14">
    <source>
        <dbReference type="Proteomes" id="UP000317158"/>
    </source>
</evidence>
<dbReference type="EMBL" id="RXIF01000006">
    <property type="protein sequence ID" value="RZN64648.1"/>
    <property type="molecule type" value="Genomic_DNA"/>
</dbReference>
<evidence type="ECO:0000313" key="13">
    <source>
        <dbReference type="EMBL" id="RZN64648.1"/>
    </source>
</evidence>
<dbReference type="SMART" id="SM00865">
    <property type="entry name" value="Tubulin_C"/>
    <property type="match status" value="1"/>
</dbReference>
<feature type="binding site" evidence="8">
    <location>
        <position position="134"/>
    </location>
    <ligand>
        <name>GTP</name>
        <dbReference type="ChEBI" id="CHEBI:37565"/>
    </ligand>
</feature>
<dbReference type="PROSITE" id="PS01135">
    <property type="entry name" value="FTSZ_2"/>
    <property type="match status" value="1"/>
</dbReference>
<dbReference type="InterPro" id="IPR024757">
    <property type="entry name" value="FtsZ_C"/>
</dbReference>